<dbReference type="EMBL" id="MK072465">
    <property type="protein sequence ID" value="AYV85665.1"/>
    <property type="molecule type" value="Genomic_DNA"/>
</dbReference>
<name>A0A3G5AEL5_9VIRU</name>
<evidence type="ECO:0000313" key="1">
    <source>
        <dbReference type="EMBL" id="AYV85665.1"/>
    </source>
</evidence>
<gene>
    <name evidence="1" type="ORF">Satyrvirus29_6</name>
</gene>
<sequence>MGNATSVNNEITNDPFKKKAEEVQSKIVNNREMCESTILKLCKEISDPKSELNQIINNKIDSLPGDFIKSSPEFGENYKITNAYLPANVRTDVDFLRKCRRPGYMHLILPKDKISNYARFSIPEHSSELDFTFYYKGNQLK</sequence>
<organism evidence="1">
    <name type="scientific">Satyrvirus sp</name>
    <dbReference type="NCBI Taxonomy" id="2487771"/>
    <lineage>
        <taxon>Viruses</taxon>
        <taxon>Varidnaviria</taxon>
        <taxon>Bamfordvirae</taxon>
        <taxon>Nucleocytoviricota</taxon>
        <taxon>Megaviricetes</taxon>
        <taxon>Imitervirales</taxon>
        <taxon>Mimiviridae</taxon>
        <taxon>Megamimivirinae</taxon>
    </lineage>
</organism>
<accession>A0A3G5AEL5</accession>
<reference evidence="1" key="1">
    <citation type="submission" date="2018-10" db="EMBL/GenBank/DDBJ databases">
        <title>Hidden diversity of soil giant viruses.</title>
        <authorList>
            <person name="Schulz F."/>
            <person name="Alteio L."/>
            <person name="Goudeau D."/>
            <person name="Ryan E.M."/>
            <person name="Malmstrom R.R."/>
            <person name="Blanchard J."/>
            <person name="Woyke T."/>
        </authorList>
    </citation>
    <scope>NUCLEOTIDE SEQUENCE</scope>
    <source>
        <strain evidence="1">SAV1</strain>
    </source>
</reference>
<protein>
    <submittedName>
        <fullName evidence="1">Uncharacterized protein</fullName>
    </submittedName>
</protein>
<proteinExistence type="predicted"/>